<evidence type="ECO:0000256" key="1">
    <source>
        <dbReference type="ARBA" id="ARBA00008007"/>
    </source>
</evidence>
<evidence type="ECO:0000259" key="3">
    <source>
        <dbReference type="Pfam" id="PF00156"/>
    </source>
</evidence>
<dbReference type="EMBL" id="SOHE01000053">
    <property type="protein sequence ID" value="TFD48995.1"/>
    <property type="molecule type" value="Genomic_DNA"/>
</dbReference>
<reference evidence="4 5" key="1">
    <citation type="submission" date="2019-03" db="EMBL/GenBank/DDBJ databases">
        <title>Genomics of glacier-inhabiting Cryobacterium strains.</title>
        <authorList>
            <person name="Liu Q."/>
            <person name="Xin Y.-H."/>
        </authorList>
    </citation>
    <scope>NUCLEOTIDE SEQUENCE [LARGE SCALE GENOMIC DNA]</scope>
    <source>
        <strain evidence="4 5">Hh14</strain>
    </source>
</reference>
<dbReference type="SUPFAM" id="SSF53271">
    <property type="entry name" value="PRTase-like"/>
    <property type="match status" value="1"/>
</dbReference>
<dbReference type="Proteomes" id="UP000297447">
    <property type="component" value="Unassembled WGS sequence"/>
</dbReference>
<organism evidence="4 5">
    <name type="scientific">Cryobacterium frigoriphilum</name>
    <dbReference type="NCBI Taxonomy" id="1259150"/>
    <lineage>
        <taxon>Bacteria</taxon>
        <taxon>Bacillati</taxon>
        <taxon>Actinomycetota</taxon>
        <taxon>Actinomycetes</taxon>
        <taxon>Micrococcales</taxon>
        <taxon>Microbacteriaceae</taxon>
        <taxon>Cryobacterium</taxon>
    </lineage>
</organism>
<dbReference type="RefSeq" id="WP_134520019.1">
    <property type="nucleotide sequence ID" value="NZ_SOHE01000053.1"/>
</dbReference>
<evidence type="ECO:0000313" key="4">
    <source>
        <dbReference type="EMBL" id="TFD48995.1"/>
    </source>
</evidence>
<gene>
    <name evidence="4" type="ORF">E3T55_13255</name>
</gene>
<dbReference type="InterPro" id="IPR029057">
    <property type="entry name" value="PRTase-like"/>
</dbReference>
<feature type="region of interest" description="Disordered" evidence="2">
    <location>
        <begin position="1"/>
        <end position="20"/>
    </location>
</feature>
<comment type="caution">
    <text evidence="4">The sequence shown here is derived from an EMBL/GenBank/DDBJ whole genome shotgun (WGS) entry which is preliminary data.</text>
</comment>
<dbReference type="InterPro" id="IPR051910">
    <property type="entry name" value="ComF/GntX_DNA_util-trans"/>
</dbReference>
<comment type="similarity">
    <text evidence="1">Belongs to the ComF/GntX family.</text>
</comment>
<name>A0A4R8ZYW4_9MICO</name>
<feature type="domain" description="Phosphoribosyltransferase" evidence="3">
    <location>
        <begin position="186"/>
        <end position="246"/>
    </location>
</feature>
<proteinExistence type="inferred from homology"/>
<dbReference type="PANTHER" id="PTHR47505">
    <property type="entry name" value="DNA UTILIZATION PROTEIN YHGH"/>
    <property type="match status" value="1"/>
</dbReference>
<dbReference type="Pfam" id="PF00156">
    <property type="entry name" value="Pribosyltran"/>
    <property type="match status" value="1"/>
</dbReference>
<dbReference type="AlphaFoldDB" id="A0A4R8ZYW4"/>
<evidence type="ECO:0000256" key="2">
    <source>
        <dbReference type="SAM" id="MobiDB-lite"/>
    </source>
</evidence>
<sequence>MRRDPAPETPAPETPASETPARRALLDAWAVLAPTQCSGCGAPDRALCAACRLSLGARPHTCCRGDQTVWAALDYSGVVRRVLGNFKDGGRTDAAAALAVPLRQAIAAALAGLDVASRAQPAADVHLVTIPSAAAAFRARGYHPVELLLRHAGLVATPVLDLALTTTDQVGLGREERARNKTGSLRARYGLANFRCLIVDDILTTGATVLEARRAVRAAGGEVLGVATLAETRRRYPTRDVHTKPVDKML</sequence>
<evidence type="ECO:0000313" key="5">
    <source>
        <dbReference type="Proteomes" id="UP000297447"/>
    </source>
</evidence>
<keyword evidence="5" id="KW-1185">Reference proteome</keyword>
<dbReference type="OrthoDB" id="5242900at2"/>
<dbReference type="PANTHER" id="PTHR47505:SF1">
    <property type="entry name" value="DNA UTILIZATION PROTEIN YHGH"/>
    <property type="match status" value="1"/>
</dbReference>
<protein>
    <submittedName>
        <fullName evidence="4">ComF family protein</fullName>
    </submittedName>
</protein>
<dbReference type="Gene3D" id="3.40.50.2020">
    <property type="match status" value="1"/>
</dbReference>
<dbReference type="InterPro" id="IPR000836">
    <property type="entry name" value="PRTase_dom"/>
</dbReference>
<dbReference type="CDD" id="cd06223">
    <property type="entry name" value="PRTases_typeI"/>
    <property type="match status" value="1"/>
</dbReference>
<accession>A0A4R8ZYW4</accession>